<dbReference type="PANTHER" id="PTHR33121">
    <property type="entry name" value="CYCLIC DI-GMP PHOSPHODIESTERASE PDEF"/>
    <property type="match status" value="1"/>
</dbReference>
<dbReference type="EMBL" id="JAEEGC010000059">
    <property type="protein sequence ID" value="MBV7273904.1"/>
    <property type="molecule type" value="Genomic_DNA"/>
</dbReference>
<dbReference type="InterPro" id="IPR001633">
    <property type="entry name" value="EAL_dom"/>
</dbReference>
<proteinExistence type="predicted"/>
<feature type="domain" description="EAL" evidence="1">
    <location>
        <begin position="1"/>
        <end position="251"/>
    </location>
</feature>
<accession>A0A949X313</accession>
<evidence type="ECO:0000259" key="1">
    <source>
        <dbReference type="PROSITE" id="PS50883"/>
    </source>
</evidence>
<dbReference type="PROSITE" id="PS50883">
    <property type="entry name" value="EAL"/>
    <property type="match status" value="1"/>
</dbReference>
<gene>
    <name evidence="2" type="ORF">I6U48_13430</name>
</gene>
<dbReference type="PANTHER" id="PTHR33121:SF71">
    <property type="entry name" value="OXYGEN SENSOR PROTEIN DOSP"/>
    <property type="match status" value="1"/>
</dbReference>
<dbReference type="FunFam" id="3.20.20.450:FF:000001">
    <property type="entry name" value="Cyclic di-GMP phosphodiesterase yahA"/>
    <property type="match status" value="1"/>
</dbReference>
<dbReference type="Proteomes" id="UP000694308">
    <property type="component" value="Unassembled WGS sequence"/>
</dbReference>
<evidence type="ECO:0000313" key="3">
    <source>
        <dbReference type="Proteomes" id="UP000694308"/>
    </source>
</evidence>
<organism evidence="2 3">
    <name type="scientific">Clostridium thailandense</name>
    <dbReference type="NCBI Taxonomy" id="2794346"/>
    <lineage>
        <taxon>Bacteria</taxon>
        <taxon>Bacillati</taxon>
        <taxon>Bacillota</taxon>
        <taxon>Clostridia</taxon>
        <taxon>Eubacteriales</taxon>
        <taxon>Clostridiaceae</taxon>
        <taxon>Clostridium</taxon>
    </lineage>
</organism>
<protein>
    <submittedName>
        <fullName evidence="2">EAL domain-containing protein</fullName>
    </submittedName>
</protein>
<dbReference type="RefSeq" id="WP_218320973.1">
    <property type="nucleotide sequence ID" value="NZ_JAEEGC010000059.1"/>
</dbReference>
<reference evidence="2" key="1">
    <citation type="submission" date="2020-12" db="EMBL/GenBank/DDBJ databases">
        <title>Clostridium thailandense sp. nov., a novel acetogenic bacterium isolated from peat land soil in Thailand.</title>
        <authorList>
            <person name="Chaikitkaew S."/>
            <person name="Birkeland N.K."/>
        </authorList>
    </citation>
    <scope>NUCLEOTIDE SEQUENCE</scope>
    <source>
        <strain evidence="2">PL3</strain>
    </source>
</reference>
<sequence>MKDMRHALSKAVDNNEFVLYYQPQINLKTKELIGIEALIRWNSPQLGIVTPDNFIPFAEKSKLIVKIDNWVLKEVCEQCRKWENLKIRPKRVALNISSKQFENSKFITFVNKTLKETRAKANWLEFEITERSLIENVDQAIKTLSNLRELGIKIALDDFGTGYSSLIYLRNFPIDKIKIDKTFMKDIPESRENVAIVKTIIDLCRNIGVVAVAEGVETEEQLEVLVRYGCDEAQGYLFGRAMNVKDIESII</sequence>
<dbReference type="SMART" id="SM00052">
    <property type="entry name" value="EAL"/>
    <property type="match status" value="1"/>
</dbReference>
<dbReference type="Pfam" id="PF00563">
    <property type="entry name" value="EAL"/>
    <property type="match status" value="1"/>
</dbReference>
<dbReference type="CDD" id="cd01948">
    <property type="entry name" value="EAL"/>
    <property type="match status" value="1"/>
</dbReference>
<evidence type="ECO:0000313" key="2">
    <source>
        <dbReference type="EMBL" id="MBV7273904.1"/>
    </source>
</evidence>
<dbReference type="AlphaFoldDB" id="A0A949X313"/>
<name>A0A949X313_9CLOT</name>
<keyword evidence="3" id="KW-1185">Reference proteome</keyword>
<dbReference type="GO" id="GO:0071111">
    <property type="term" value="F:cyclic-guanylate-specific phosphodiesterase activity"/>
    <property type="evidence" value="ECO:0007669"/>
    <property type="project" value="InterPro"/>
</dbReference>
<comment type="caution">
    <text evidence="2">The sequence shown here is derived from an EMBL/GenBank/DDBJ whole genome shotgun (WGS) entry which is preliminary data.</text>
</comment>
<dbReference type="InterPro" id="IPR050706">
    <property type="entry name" value="Cyclic-di-GMP_PDE-like"/>
</dbReference>